<name>A0A077ZPZ1_STYLE</name>
<dbReference type="Proteomes" id="UP000039865">
    <property type="component" value="Unassembled WGS sequence"/>
</dbReference>
<dbReference type="AlphaFoldDB" id="A0A077ZPZ1"/>
<dbReference type="InParanoid" id="A0A077ZPZ1"/>
<gene>
    <name evidence="2" type="primary">Contig8451.g9021</name>
    <name evidence="2" type="ORF">STYLEM_394</name>
</gene>
<evidence type="ECO:0000256" key="1">
    <source>
        <dbReference type="SAM" id="MobiDB-lite"/>
    </source>
</evidence>
<evidence type="ECO:0000313" key="3">
    <source>
        <dbReference type="Proteomes" id="UP000039865"/>
    </source>
</evidence>
<feature type="compositionally biased region" description="Basic and acidic residues" evidence="1">
    <location>
        <begin position="255"/>
        <end position="265"/>
    </location>
</feature>
<organism evidence="2 3">
    <name type="scientific">Stylonychia lemnae</name>
    <name type="common">Ciliate</name>
    <dbReference type="NCBI Taxonomy" id="5949"/>
    <lineage>
        <taxon>Eukaryota</taxon>
        <taxon>Sar</taxon>
        <taxon>Alveolata</taxon>
        <taxon>Ciliophora</taxon>
        <taxon>Intramacronucleata</taxon>
        <taxon>Spirotrichea</taxon>
        <taxon>Stichotrichia</taxon>
        <taxon>Sporadotrichida</taxon>
        <taxon>Oxytrichidae</taxon>
        <taxon>Stylonychinae</taxon>
        <taxon>Stylonychia</taxon>
    </lineage>
</organism>
<accession>A0A077ZPZ1</accession>
<feature type="region of interest" description="Disordered" evidence="1">
    <location>
        <begin position="246"/>
        <end position="265"/>
    </location>
</feature>
<proteinExistence type="predicted"/>
<keyword evidence="3" id="KW-1185">Reference proteome</keyword>
<dbReference type="EMBL" id="CCKQ01000388">
    <property type="protein sequence ID" value="CDW71450.1"/>
    <property type="molecule type" value="Genomic_DNA"/>
</dbReference>
<sequence>MENIQDQIKELAKDILIIFKISPEFTDQLNQPIDKILLISEKFARLDMQIDLVKSEELLKFIDTMQKKLEFKFLLGKKKHKTIIIPEEMQVKYLSSWLNQNLDYFQKNSLRIQKQLISRNILLATNVNRYQNGIENKNHLYGSKQELQGSPNQNRSLENSLESLRIDQPPRHLVKQNNRVELKKFNENNLLEQDRQKEAFNRPNYNSYTSPKRLIKESLSYLDTDVKQEQDNQQDQDVANLMNKTFYTQGDDNDDSPKNGHDKDKNEENYQIRQSQVNNSNYIKLPSIKQSKLMLTKNTSTINPYQDDSGQNYTTLDQRNRSLDQRNSQESYGLNLNFNSYNPLVHSHQRVISSSVIHSLDYNRLKKDISTLFDVMEHDKSSFKEFQQVLSEEAQHSQSKYRYEFDRRNERLRELKRERRVKDKIKLDKDLEMMIVNLPRASQACRMEQLMTTKCLAEMPQHYKIRSYFENNDGAKRRLEQILRK</sequence>
<protein>
    <submittedName>
        <fullName evidence="2">Uncharacterized protein</fullName>
    </submittedName>
</protein>
<reference evidence="2 3" key="1">
    <citation type="submission" date="2014-06" db="EMBL/GenBank/DDBJ databases">
        <authorList>
            <person name="Swart Estienne"/>
        </authorList>
    </citation>
    <scope>NUCLEOTIDE SEQUENCE [LARGE SCALE GENOMIC DNA]</scope>
    <source>
        <strain evidence="2 3">130c</strain>
    </source>
</reference>
<evidence type="ECO:0000313" key="2">
    <source>
        <dbReference type="EMBL" id="CDW71450.1"/>
    </source>
</evidence>